<dbReference type="RefSeq" id="WP_014846885.1">
    <property type="nucleotide sequence ID" value="NZ_CAJZDL010000063.1"/>
</dbReference>
<dbReference type="Gene3D" id="3.10.129.10">
    <property type="entry name" value="Hotdog Thioesterase"/>
    <property type="match status" value="2"/>
</dbReference>
<dbReference type="PANTHER" id="PTHR31793">
    <property type="entry name" value="4-HYDROXYBENZOYL-COA THIOESTERASE FAMILY MEMBER"/>
    <property type="match status" value="1"/>
</dbReference>
<dbReference type="Proteomes" id="UP000273044">
    <property type="component" value="Chromosome"/>
</dbReference>
<dbReference type="EMBL" id="CP072385">
    <property type="protein sequence ID" value="QUC12318.1"/>
    <property type="molecule type" value="Genomic_DNA"/>
</dbReference>
<accession>A0A3N4DB64</accession>
<dbReference type="OMA" id="FHERDEG"/>
<evidence type="ECO:0000313" key="1">
    <source>
        <dbReference type="EMBL" id="QUC12318.1"/>
    </source>
</evidence>
<dbReference type="PANTHER" id="PTHR31793:SF24">
    <property type="entry name" value="LONG-CHAIN ACYL-COA THIOESTERASE FADM"/>
    <property type="match status" value="1"/>
</dbReference>
<dbReference type="CDD" id="cd00586">
    <property type="entry name" value="4HBT"/>
    <property type="match status" value="2"/>
</dbReference>
<dbReference type="AlphaFoldDB" id="A0A3N4DB64"/>
<reference evidence="1" key="2">
    <citation type="submission" date="2021-03" db="EMBL/GenBank/DDBJ databases">
        <title>Human Oral Microbial Genomes.</title>
        <authorList>
            <person name="Johnston C.D."/>
            <person name="Chen T."/>
            <person name="Dewhirst F.E."/>
        </authorList>
    </citation>
    <scope>NUCLEOTIDE SEQUENCE</scope>
    <source>
        <strain evidence="1">F0714</strain>
    </source>
</reference>
<dbReference type="Proteomes" id="UP000677180">
    <property type="component" value="Chromosome"/>
</dbReference>
<dbReference type="GO" id="GO:0047617">
    <property type="term" value="F:fatty acyl-CoA hydrolase activity"/>
    <property type="evidence" value="ECO:0007669"/>
    <property type="project" value="TreeGrafter"/>
</dbReference>
<dbReference type="EMBL" id="LR134406">
    <property type="protein sequence ID" value="VEH70527.1"/>
    <property type="molecule type" value="Genomic_DNA"/>
</dbReference>
<organism evidence="2 3">
    <name type="scientific">Arachnia propionica</name>
    <dbReference type="NCBI Taxonomy" id="1750"/>
    <lineage>
        <taxon>Bacteria</taxon>
        <taxon>Bacillati</taxon>
        <taxon>Actinomycetota</taxon>
        <taxon>Actinomycetes</taxon>
        <taxon>Propionibacteriales</taxon>
        <taxon>Propionibacteriaceae</taxon>
        <taxon>Arachnia</taxon>
    </lineage>
</organism>
<evidence type="ECO:0000313" key="2">
    <source>
        <dbReference type="EMBL" id="VEH70527.1"/>
    </source>
</evidence>
<evidence type="ECO:0000313" key="3">
    <source>
        <dbReference type="Proteomes" id="UP000273044"/>
    </source>
</evidence>
<dbReference type="InterPro" id="IPR050563">
    <property type="entry name" value="4-hydroxybenzoyl-CoA_TE"/>
</dbReference>
<keyword evidence="3" id="KW-1185">Reference proteome</keyword>
<name>A0A3N4DB64_9ACTN</name>
<dbReference type="OrthoDB" id="9799036at2"/>
<proteinExistence type="predicted"/>
<protein>
    <submittedName>
        <fullName evidence="2">Acyl-ACP thioesterase</fullName>
    </submittedName>
    <submittedName>
        <fullName evidence="1">Thioesterase family protein</fullName>
    </submittedName>
</protein>
<dbReference type="InterPro" id="IPR029069">
    <property type="entry name" value="HotDog_dom_sf"/>
</dbReference>
<dbReference type="SUPFAM" id="SSF54637">
    <property type="entry name" value="Thioesterase/thiol ester dehydrase-isomerase"/>
    <property type="match status" value="2"/>
</dbReference>
<gene>
    <name evidence="1" type="ORF">J5A53_06465</name>
    <name evidence="2" type="ORF">NCTC12967_01827</name>
</gene>
<dbReference type="Pfam" id="PF13279">
    <property type="entry name" value="4HBT_2"/>
    <property type="match status" value="2"/>
</dbReference>
<sequence length="282" mass="31028">MFRTTIALRWSDLDAQGHVNNAVIADYLQEARTAFFRAGPCSGLLDSGVVVVGHRISYLAPITYSDAGIGAEVAITRLGGARFDVAYALFQDATPVARARTVLCPFDFETQQPTRLALTDREWLAEHRAEVEPMRHIDVPDLGRNGSVTPCPVRWSDLDSYGHVNNVKVLDYLMQARIAATTSWSPAMVRSGTRKAPLNWLIARQDVDYINQITHRMDPYAVRTAPAALGHTSVTLAAEIFNPDDGTTFARGRTILVAADGEGKPVALPEEVRKDLTKRLID</sequence>
<reference evidence="2 3" key="1">
    <citation type="submission" date="2018-12" db="EMBL/GenBank/DDBJ databases">
        <authorList>
            <consortium name="Pathogen Informatics"/>
        </authorList>
    </citation>
    <scope>NUCLEOTIDE SEQUENCE [LARGE SCALE GENOMIC DNA]</scope>
    <source>
        <strain evidence="2 3">NCTC12967</strain>
    </source>
</reference>
<dbReference type="GeneID" id="64407281"/>